<organism evidence="2 3">
    <name type="scientific">Stylosanthes scabra</name>
    <dbReference type="NCBI Taxonomy" id="79078"/>
    <lineage>
        <taxon>Eukaryota</taxon>
        <taxon>Viridiplantae</taxon>
        <taxon>Streptophyta</taxon>
        <taxon>Embryophyta</taxon>
        <taxon>Tracheophyta</taxon>
        <taxon>Spermatophyta</taxon>
        <taxon>Magnoliopsida</taxon>
        <taxon>eudicotyledons</taxon>
        <taxon>Gunneridae</taxon>
        <taxon>Pentapetalae</taxon>
        <taxon>rosids</taxon>
        <taxon>fabids</taxon>
        <taxon>Fabales</taxon>
        <taxon>Fabaceae</taxon>
        <taxon>Papilionoideae</taxon>
        <taxon>50 kb inversion clade</taxon>
        <taxon>dalbergioids sensu lato</taxon>
        <taxon>Dalbergieae</taxon>
        <taxon>Pterocarpus clade</taxon>
        <taxon>Stylosanthes</taxon>
    </lineage>
</organism>
<dbReference type="InterPro" id="IPR000916">
    <property type="entry name" value="Bet_v_I/MLP"/>
</dbReference>
<keyword evidence="3" id="KW-1185">Reference proteome</keyword>
<comment type="caution">
    <text evidence="2">The sequence shown here is derived from an EMBL/GenBank/DDBJ whole genome shotgun (WGS) entry which is preliminary data.</text>
</comment>
<dbReference type="EMBL" id="JASCZI010000050">
    <property type="protein sequence ID" value="MED6107758.1"/>
    <property type="molecule type" value="Genomic_DNA"/>
</dbReference>
<dbReference type="Gene3D" id="3.30.530.20">
    <property type="match status" value="1"/>
</dbReference>
<dbReference type="Pfam" id="PF00407">
    <property type="entry name" value="Bet_v_1"/>
    <property type="match status" value="1"/>
</dbReference>
<name>A0ABU6Q8G0_9FABA</name>
<reference evidence="2 3" key="1">
    <citation type="journal article" date="2023" name="Plants (Basel)">
        <title>Bridging the Gap: Combining Genomics and Transcriptomics Approaches to Understand Stylosanthes scabra, an Orphan Legume from the Brazilian Caatinga.</title>
        <authorList>
            <person name="Ferreira-Neto J.R.C."/>
            <person name="da Silva M.D."/>
            <person name="Binneck E."/>
            <person name="de Melo N.F."/>
            <person name="da Silva R.H."/>
            <person name="de Melo A.L.T.M."/>
            <person name="Pandolfi V."/>
            <person name="Bustamante F.O."/>
            <person name="Brasileiro-Vidal A.C."/>
            <person name="Benko-Iseppon A.M."/>
        </authorList>
    </citation>
    <scope>NUCLEOTIDE SEQUENCE [LARGE SCALE GENOMIC DNA]</scope>
    <source>
        <tissue evidence="2">Leaves</tissue>
    </source>
</reference>
<accession>A0ABU6Q8G0</accession>
<dbReference type="InterPro" id="IPR023393">
    <property type="entry name" value="START-like_dom_sf"/>
</dbReference>
<evidence type="ECO:0000259" key="1">
    <source>
        <dbReference type="Pfam" id="PF00407"/>
    </source>
</evidence>
<proteinExistence type="predicted"/>
<dbReference type="Proteomes" id="UP001341840">
    <property type="component" value="Unassembled WGS sequence"/>
</dbReference>
<dbReference type="SUPFAM" id="SSF55961">
    <property type="entry name" value="Bet v1-like"/>
    <property type="match status" value="1"/>
</dbReference>
<gene>
    <name evidence="2" type="ORF">PIB30_017250</name>
</gene>
<protein>
    <recommendedName>
        <fullName evidence="1">Bet v I/Major latex protein domain-containing protein</fullName>
    </recommendedName>
</protein>
<sequence>MDLSGKFTIEVGIQVPAAKFFDVLTKQLHIAKSICGRVQDAKLHEGDEWHSNDSVKQWTSVVGGTITKALFSQDKFSTNPNQSVIIFIVALLCNNFYLCG</sequence>
<feature type="domain" description="Bet v I/Major latex protein" evidence="1">
    <location>
        <begin position="3"/>
        <end position="67"/>
    </location>
</feature>
<evidence type="ECO:0000313" key="3">
    <source>
        <dbReference type="Proteomes" id="UP001341840"/>
    </source>
</evidence>
<evidence type="ECO:0000313" key="2">
    <source>
        <dbReference type="EMBL" id="MED6107758.1"/>
    </source>
</evidence>